<sequence length="68" mass="7357">MGPKRPSATELRERVTRAAAVKAAQSTLDAFLERVGDPETAVNLVGLVKYQPAMVANAKWSFAQQGWA</sequence>
<gene>
    <name evidence="1" type="ORF">FIBSPDRAFT_942684</name>
</gene>
<dbReference type="AlphaFoldDB" id="A0A166XA46"/>
<dbReference type="Proteomes" id="UP000076532">
    <property type="component" value="Unassembled WGS sequence"/>
</dbReference>
<protein>
    <submittedName>
        <fullName evidence="1">Uncharacterized protein</fullName>
    </submittedName>
</protein>
<evidence type="ECO:0000313" key="1">
    <source>
        <dbReference type="EMBL" id="KZP34576.1"/>
    </source>
</evidence>
<keyword evidence="2" id="KW-1185">Reference proteome</keyword>
<organism evidence="1 2">
    <name type="scientific">Athelia psychrophila</name>
    <dbReference type="NCBI Taxonomy" id="1759441"/>
    <lineage>
        <taxon>Eukaryota</taxon>
        <taxon>Fungi</taxon>
        <taxon>Dikarya</taxon>
        <taxon>Basidiomycota</taxon>
        <taxon>Agaricomycotina</taxon>
        <taxon>Agaricomycetes</taxon>
        <taxon>Agaricomycetidae</taxon>
        <taxon>Atheliales</taxon>
        <taxon>Atheliaceae</taxon>
        <taxon>Athelia</taxon>
    </lineage>
</organism>
<evidence type="ECO:0000313" key="2">
    <source>
        <dbReference type="Proteomes" id="UP000076532"/>
    </source>
</evidence>
<proteinExistence type="predicted"/>
<reference evidence="1 2" key="1">
    <citation type="journal article" date="2016" name="Mol. Biol. Evol.">
        <title>Comparative Genomics of Early-Diverging Mushroom-Forming Fungi Provides Insights into the Origins of Lignocellulose Decay Capabilities.</title>
        <authorList>
            <person name="Nagy L.G."/>
            <person name="Riley R."/>
            <person name="Tritt A."/>
            <person name="Adam C."/>
            <person name="Daum C."/>
            <person name="Floudas D."/>
            <person name="Sun H."/>
            <person name="Yadav J.S."/>
            <person name="Pangilinan J."/>
            <person name="Larsson K.H."/>
            <person name="Matsuura K."/>
            <person name="Barry K."/>
            <person name="Labutti K."/>
            <person name="Kuo R."/>
            <person name="Ohm R.A."/>
            <person name="Bhattacharya S.S."/>
            <person name="Shirouzu T."/>
            <person name="Yoshinaga Y."/>
            <person name="Martin F.M."/>
            <person name="Grigoriev I.V."/>
            <person name="Hibbett D.S."/>
        </authorList>
    </citation>
    <scope>NUCLEOTIDE SEQUENCE [LARGE SCALE GENOMIC DNA]</scope>
    <source>
        <strain evidence="1 2">CBS 109695</strain>
    </source>
</reference>
<accession>A0A166XA46</accession>
<name>A0A166XA46_9AGAM</name>
<dbReference type="EMBL" id="KV417480">
    <property type="protein sequence ID" value="KZP34576.1"/>
    <property type="molecule type" value="Genomic_DNA"/>
</dbReference>